<evidence type="ECO:0000259" key="4">
    <source>
        <dbReference type="Pfam" id="PF03441"/>
    </source>
</evidence>
<dbReference type="InterPro" id="IPR036134">
    <property type="entry name" value="Crypto/Photolyase_FAD-like_sf"/>
</dbReference>
<dbReference type="InterPro" id="IPR002081">
    <property type="entry name" value="Cryptochrome/DNA_photolyase_1"/>
</dbReference>
<dbReference type="EMBL" id="JBHLSW010000007">
    <property type="protein sequence ID" value="MFC0634315.1"/>
    <property type="molecule type" value="Genomic_DNA"/>
</dbReference>
<dbReference type="PANTHER" id="PTHR11455">
    <property type="entry name" value="CRYPTOCHROME"/>
    <property type="match status" value="1"/>
</dbReference>
<dbReference type="Gene3D" id="1.25.40.80">
    <property type="match status" value="1"/>
</dbReference>
<dbReference type="Proteomes" id="UP001589906">
    <property type="component" value="Unassembled WGS sequence"/>
</dbReference>
<reference evidence="5 6" key="1">
    <citation type="submission" date="2024-09" db="EMBL/GenBank/DDBJ databases">
        <authorList>
            <person name="Sun Q."/>
            <person name="Mori K."/>
        </authorList>
    </citation>
    <scope>NUCLEOTIDE SEQUENCE [LARGE SCALE GENOMIC DNA]</scope>
    <source>
        <strain evidence="5 6">NCAIM B.02621</strain>
    </source>
</reference>
<dbReference type="SUPFAM" id="SSF48173">
    <property type="entry name" value="Cryptochrome/photolyase FAD-binding domain"/>
    <property type="match status" value="1"/>
</dbReference>
<gene>
    <name evidence="5" type="ORF">ACFFGE_10555</name>
</gene>
<feature type="domain" description="Cryptochrome/DNA photolyase FAD-binding" evidence="4">
    <location>
        <begin position="76"/>
        <end position="201"/>
    </location>
</feature>
<dbReference type="PANTHER" id="PTHR11455:SF9">
    <property type="entry name" value="CRYPTOCHROME CIRCADIAN CLOCK 5 ISOFORM X1"/>
    <property type="match status" value="1"/>
</dbReference>
<dbReference type="RefSeq" id="WP_376836341.1">
    <property type="nucleotide sequence ID" value="NZ_JBHLSW010000007.1"/>
</dbReference>
<comment type="cofactor">
    <cofactor evidence="1">
        <name>FAD</name>
        <dbReference type="ChEBI" id="CHEBI:57692"/>
    </cofactor>
</comment>
<keyword evidence="3" id="KW-0274">FAD</keyword>
<dbReference type="Gene3D" id="1.10.579.10">
    <property type="entry name" value="DNA Cyclobutane Dipyrimidine Photolyase, subunit A, domain 3"/>
    <property type="match status" value="1"/>
</dbReference>
<keyword evidence="6" id="KW-1185">Reference proteome</keyword>
<dbReference type="Pfam" id="PF03441">
    <property type="entry name" value="FAD_binding_7"/>
    <property type="match status" value="1"/>
</dbReference>
<sequence>MSDLWTPTRAGGLERMAAFQPRMGRAYAAGRNTDRGPGRQDAVSQLSPWVRRRLITEEEVARAALDAHGPRPAEKFVQEVIWRTYWKGWLELRPDIWTRYLAERDAARVEVEANAGLGRALAEATEGRTGIEGFDDWARELVETGWLHNHARMWFASIWIFTLKLPWTLGADFFLRHLMDGDPASNTLSWRWVGGLQTAGKIYLATPSNIDQFTEGRFRPSGLAKAAEPLTEAPIPAARALPPAVGQTPDEPHLLLITPEDLSPESLIGPWEVAGVILAPEPGSGMAGDAARAFLAGALDDAAARAEARYRQPARRLEALEPEALMAAAQAVGVRTIVTPYAPVGPTAEALARARPVLAGEGIVLVQVRRAWDEALWPLATRGFFPFKEKAPAALRALGLPA</sequence>
<accession>A0ABV6R3W5</accession>
<keyword evidence="2" id="KW-0285">Flavoprotein</keyword>
<dbReference type="InterPro" id="IPR005101">
    <property type="entry name" value="Cryptochr/Photolyase_FAD-bd"/>
</dbReference>
<evidence type="ECO:0000313" key="5">
    <source>
        <dbReference type="EMBL" id="MFC0634315.1"/>
    </source>
</evidence>
<evidence type="ECO:0000256" key="3">
    <source>
        <dbReference type="ARBA" id="ARBA00022827"/>
    </source>
</evidence>
<comment type="caution">
    <text evidence="5">The sequence shown here is derived from an EMBL/GenBank/DDBJ whole genome shotgun (WGS) entry which is preliminary data.</text>
</comment>
<organism evidence="5 6">
    <name type="scientific">Brevundimonas balnearis</name>
    <dbReference type="NCBI Taxonomy" id="1572858"/>
    <lineage>
        <taxon>Bacteria</taxon>
        <taxon>Pseudomonadati</taxon>
        <taxon>Pseudomonadota</taxon>
        <taxon>Alphaproteobacteria</taxon>
        <taxon>Caulobacterales</taxon>
        <taxon>Caulobacteraceae</taxon>
        <taxon>Brevundimonas</taxon>
    </lineage>
</organism>
<evidence type="ECO:0000313" key="6">
    <source>
        <dbReference type="Proteomes" id="UP001589906"/>
    </source>
</evidence>
<protein>
    <submittedName>
        <fullName evidence="5">FAD-binding domain-containing protein</fullName>
    </submittedName>
</protein>
<proteinExistence type="predicted"/>
<name>A0ABV6R3W5_9CAUL</name>
<evidence type="ECO:0000256" key="1">
    <source>
        <dbReference type="ARBA" id="ARBA00001974"/>
    </source>
</evidence>
<evidence type="ECO:0000256" key="2">
    <source>
        <dbReference type="ARBA" id="ARBA00022630"/>
    </source>
</evidence>